<keyword evidence="7" id="KW-0812">Transmembrane</keyword>
<comment type="similarity">
    <text evidence="1 6">Belongs to the peptidase S10 family.</text>
</comment>
<sequence>MIFWLNVSLFAIVFVLVERAAGQNPGDTPPSSFPHVYPGKPNGPLSAAWQKYYEVTAPLPNVTFPLPRSFAGNIPVNRPGHPNDTLFFWGFEKKNGSLTVQSSTDPWLIWLQGGPGSSSMAGLVLENGPLRIQADVSMAGNKYSWNNLVDSFWIDQPVGTGFSTADSQGYVLDDDQMADDFLQFLSNLVKVFPSLATRPLYLTGESYAGRWIPYITKALFATNKPPVQLKKIAIGDGTMASWNVFAELPTVSVLETYPQLINYDPQVFKYFEQQERLCGYNVNLTYPQTGGKFASIFLPSAVDPNSPFFFTGPPQAQAQSRTSLSLQKKTYAKYLNSAASTKVKRAVTKREIERERRHNEWKRSLALRPNGTLDTWYGCNLWEEMWDYAVNYTFPWTGGPDTENPYDIPDALNPEPANDTGISLDPTFFNDPRTRTAIHAPTSMNWTEGIWYPFGNTYSNIPPSADPMVFMDALAANASAHGVGIVFYSGNDDSLIPHRGTEVTIQNMTFGGIQGFTKKPSTAWTDDSGTFAGIIHQERGLAYALLQGASHLLPNKKPAASFYLLREFILGNNKAGTVQASGTVVGGENKALAADIMPGQSGIVMGSGNQRTTTYWPSATVAAWNSFLAKETSGVGASKNTESALSSGTRRIVSVSRVVILAVVASPILSLHLFFHS</sequence>
<dbReference type="Proteomes" id="UP000294933">
    <property type="component" value="Unassembled WGS sequence"/>
</dbReference>
<gene>
    <name evidence="8" type="ORF">BD410DRAFT_787870</name>
</gene>
<feature type="transmembrane region" description="Helical" evidence="7">
    <location>
        <begin position="655"/>
        <end position="675"/>
    </location>
</feature>
<evidence type="ECO:0000313" key="9">
    <source>
        <dbReference type="Proteomes" id="UP000294933"/>
    </source>
</evidence>
<dbReference type="PANTHER" id="PTHR11802">
    <property type="entry name" value="SERINE PROTEASE FAMILY S10 SERINE CARBOXYPEPTIDASE"/>
    <property type="match status" value="1"/>
</dbReference>
<evidence type="ECO:0000256" key="5">
    <source>
        <dbReference type="ARBA" id="ARBA00023180"/>
    </source>
</evidence>
<dbReference type="InterPro" id="IPR029058">
    <property type="entry name" value="AB_hydrolase_fold"/>
</dbReference>
<evidence type="ECO:0000313" key="8">
    <source>
        <dbReference type="EMBL" id="TDL23044.1"/>
    </source>
</evidence>
<proteinExistence type="inferred from homology"/>
<keyword evidence="2 6" id="KW-0121">Carboxypeptidase</keyword>
<evidence type="ECO:0000256" key="6">
    <source>
        <dbReference type="RuleBase" id="RU361156"/>
    </source>
</evidence>
<keyword evidence="6" id="KW-0732">Signal</keyword>
<reference evidence="8 9" key="1">
    <citation type="submission" date="2018-06" db="EMBL/GenBank/DDBJ databases">
        <title>A transcriptomic atlas of mushroom development highlights an independent origin of complex multicellularity.</title>
        <authorList>
            <consortium name="DOE Joint Genome Institute"/>
            <person name="Krizsan K."/>
            <person name="Almasi E."/>
            <person name="Merenyi Z."/>
            <person name="Sahu N."/>
            <person name="Viragh M."/>
            <person name="Koszo T."/>
            <person name="Mondo S."/>
            <person name="Kiss B."/>
            <person name="Balint B."/>
            <person name="Kues U."/>
            <person name="Barry K."/>
            <person name="Hegedus J.C."/>
            <person name="Henrissat B."/>
            <person name="Johnson J."/>
            <person name="Lipzen A."/>
            <person name="Ohm R."/>
            <person name="Nagy I."/>
            <person name="Pangilinan J."/>
            <person name="Yan J."/>
            <person name="Xiong Y."/>
            <person name="Grigoriev I.V."/>
            <person name="Hibbett D.S."/>
            <person name="Nagy L.G."/>
        </authorList>
    </citation>
    <scope>NUCLEOTIDE SEQUENCE [LARGE SCALE GENOMIC DNA]</scope>
    <source>
        <strain evidence="8 9">SZMC22713</strain>
    </source>
</reference>
<feature type="signal peptide" evidence="6">
    <location>
        <begin position="1"/>
        <end position="22"/>
    </location>
</feature>
<dbReference type="PROSITE" id="PS00131">
    <property type="entry name" value="CARBOXYPEPT_SER_SER"/>
    <property type="match status" value="1"/>
</dbReference>
<evidence type="ECO:0000256" key="1">
    <source>
        <dbReference type="ARBA" id="ARBA00009431"/>
    </source>
</evidence>
<keyword evidence="4 6" id="KW-0378">Hydrolase</keyword>
<dbReference type="PRINTS" id="PR00724">
    <property type="entry name" value="CRBOXYPTASEC"/>
</dbReference>
<dbReference type="GO" id="GO:0006508">
    <property type="term" value="P:proteolysis"/>
    <property type="evidence" value="ECO:0007669"/>
    <property type="project" value="UniProtKB-KW"/>
</dbReference>
<organism evidence="8 9">
    <name type="scientific">Rickenella mellea</name>
    <dbReference type="NCBI Taxonomy" id="50990"/>
    <lineage>
        <taxon>Eukaryota</taxon>
        <taxon>Fungi</taxon>
        <taxon>Dikarya</taxon>
        <taxon>Basidiomycota</taxon>
        <taxon>Agaricomycotina</taxon>
        <taxon>Agaricomycetes</taxon>
        <taxon>Hymenochaetales</taxon>
        <taxon>Rickenellaceae</taxon>
        <taxon>Rickenella</taxon>
    </lineage>
</organism>
<protein>
    <recommendedName>
        <fullName evidence="6">Carboxypeptidase</fullName>
        <ecNumber evidence="6">3.4.16.-</ecNumber>
    </recommendedName>
</protein>
<dbReference type="InterPro" id="IPR018202">
    <property type="entry name" value="Ser_caboxypep_ser_AS"/>
</dbReference>
<dbReference type="GO" id="GO:0004185">
    <property type="term" value="F:serine-type carboxypeptidase activity"/>
    <property type="evidence" value="ECO:0007669"/>
    <property type="project" value="UniProtKB-UniRule"/>
</dbReference>
<evidence type="ECO:0000256" key="3">
    <source>
        <dbReference type="ARBA" id="ARBA00022670"/>
    </source>
</evidence>
<evidence type="ECO:0000256" key="7">
    <source>
        <dbReference type="SAM" id="Phobius"/>
    </source>
</evidence>
<evidence type="ECO:0000256" key="2">
    <source>
        <dbReference type="ARBA" id="ARBA00022645"/>
    </source>
</evidence>
<dbReference type="Gene3D" id="3.40.50.1820">
    <property type="entry name" value="alpha/beta hydrolase"/>
    <property type="match status" value="1"/>
</dbReference>
<keyword evidence="5" id="KW-0325">Glycoprotein</keyword>
<accession>A0A4Y7Q643</accession>
<keyword evidence="7" id="KW-1133">Transmembrane helix</keyword>
<feature type="chain" id="PRO_5021513165" description="Carboxypeptidase" evidence="6">
    <location>
        <begin position="23"/>
        <end position="677"/>
    </location>
</feature>
<dbReference type="EMBL" id="ML170172">
    <property type="protein sequence ID" value="TDL23044.1"/>
    <property type="molecule type" value="Genomic_DNA"/>
</dbReference>
<keyword evidence="9" id="KW-1185">Reference proteome</keyword>
<dbReference type="PANTHER" id="PTHR11802:SF479">
    <property type="entry name" value="CARBOXYPEPTIDASE"/>
    <property type="match status" value="1"/>
</dbReference>
<dbReference type="Pfam" id="PF00450">
    <property type="entry name" value="Peptidase_S10"/>
    <property type="match status" value="1"/>
</dbReference>
<dbReference type="STRING" id="50990.A0A4Y7Q643"/>
<keyword evidence="3 6" id="KW-0645">Protease</keyword>
<dbReference type="EC" id="3.4.16.-" evidence="6"/>
<dbReference type="AlphaFoldDB" id="A0A4Y7Q643"/>
<dbReference type="SUPFAM" id="SSF53474">
    <property type="entry name" value="alpha/beta-Hydrolases"/>
    <property type="match status" value="1"/>
</dbReference>
<keyword evidence="7" id="KW-0472">Membrane</keyword>
<dbReference type="InterPro" id="IPR001563">
    <property type="entry name" value="Peptidase_S10"/>
</dbReference>
<evidence type="ECO:0000256" key="4">
    <source>
        <dbReference type="ARBA" id="ARBA00022801"/>
    </source>
</evidence>
<dbReference type="OrthoDB" id="443318at2759"/>
<dbReference type="VEuPathDB" id="FungiDB:BD410DRAFT_787870"/>
<name>A0A4Y7Q643_9AGAM</name>